<evidence type="ECO:0000259" key="3">
    <source>
        <dbReference type="Pfam" id="PF03721"/>
    </source>
</evidence>
<dbReference type="InterPro" id="IPR008927">
    <property type="entry name" value="6-PGluconate_DH-like_C_sf"/>
</dbReference>
<dbReference type="GO" id="GO:0016616">
    <property type="term" value="F:oxidoreductase activity, acting on the CH-OH group of donors, NAD or NADP as acceptor"/>
    <property type="evidence" value="ECO:0007669"/>
    <property type="project" value="InterPro"/>
</dbReference>
<name>A0A6B8RIM2_9BACL</name>
<dbReference type="InterPro" id="IPR014026">
    <property type="entry name" value="UDP-Glc/GDP-Man_DH_dimer"/>
</dbReference>
<dbReference type="SUPFAM" id="SSF48179">
    <property type="entry name" value="6-phosphogluconate dehydrogenase C-terminal domain-like"/>
    <property type="match status" value="1"/>
</dbReference>
<evidence type="ECO:0000256" key="1">
    <source>
        <dbReference type="ARBA" id="ARBA00006601"/>
    </source>
</evidence>
<proteinExistence type="inferred from homology"/>
<dbReference type="KEGG" id="ppsc:EHS13_12175"/>
<dbReference type="Pfam" id="PF03721">
    <property type="entry name" value="UDPG_MGDP_dh_N"/>
    <property type="match status" value="1"/>
</dbReference>
<gene>
    <name evidence="4" type="ORF">EHS13_12175</name>
</gene>
<dbReference type="Proteomes" id="UP000426246">
    <property type="component" value="Chromosome"/>
</dbReference>
<dbReference type="SUPFAM" id="SSF51735">
    <property type="entry name" value="NAD(P)-binding Rossmann-fold domains"/>
    <property type="match status" value="1"/>
</dbReference>
<dbReference type="PANTHER" id="PTHR43750:SF3">
    <property type="entry name" value="UDP-GLUCOSE 6-DEHYDROGENASE TUAD"/>
    <property type="match status" value="1"/>
</dbReference>
<dbReference type="PANTHER" id="PTHR43750">
    <property type="entry name" value="UDP-GLUCOSE 6-DEHYDROGENASE TUAD"/>
    <property type="match status" value="1"/>
</dbReference>
<reference evidence="5" key="1">
    <citation type="submission" date="2018-11" db="EMBL/GenBank/DDBJ databases">
        <title>Complete genome sequence of Paenibacillus sp. ML311-T8.</title>
        <authorList>
            <person name="Nam Y.-D."/>
            <person name="Kang J."/>
            <person name="Chung W.-H."/>
            <person name="Park Y.S."/>
        </authorList>
    </citation>
    <scope>NUCLEOTIDE SEQUENCE [LARGE SCALE GENOMIC DNA]</scope>
    <source>
        <strain evidence="5">ML311-T8</strain>
    </source>
</reference>
<evidence type="ECO:0000259" key="2">
    <source>
        <dbReference type="Pfam" id="PF00984"/>
    </source>
</evidence>
<protein>
    <recommendedName>
        <fullName evidence="6">UDP-glucose/GDP-mannose dehydrogenase family protein</fullName>
    </recommendedName>
</protein>
<feature type="domain" description="UDP-glucose/GDP-mannose dehydrogenase N-terminal" evidence="3">
    <location>
        <begin position="37"/>
        <end position="102"/>
    </location>
</feature>
<evidence type="ECO:0008006" key="6">
    <source>
        <dbReference type="Google" id="ProtNLM"/>
    </source>
</evidence>
<feature type="domain" description="UDP-glucose/GDP-mannose dehydrogenase dimerisation" evidence="2">
    <location>
        <begin position="152"/>
        <end position="247"/>
    </location>
</feature>
<dbReference type="Gene3D" id="3.40.50.720">
    <property type="entry name" value="NAD(P)-binding Rossmann-like Domain"/>
    <property type="match status" value="2"/>
</dbReference>
<keyword evidence="5" id="KW-1185">Reference proteome</keyword>
<comment type="similarity">
    <text evidence="1">Belongs to the UDP-glucose/GDP-mannose dehydrogenase family.</text>
</comment>
<dbReference type="Pfam" id="PF00984">
    <property type="entry name" value="UDPG_MGDP_dh"/>
    <property type="match status" value="1"/>
</dbReference>
<dbReference type="OrthoDB" id="9803238at2"/>
<dbReference type="EMBL" id="CP034235">
    <property type="protein sequence ID" value="QGQ95584.1"/>
    <property type="molecule type" value="Genomic_DNA"/>
</dbReference>
<dbReference type="GO" id="GO:0051287">
    <property type="term" value="F:NAD binding"/>
    <property type="evidence" value="ECO:0007669"/>
    <property type="project" value="InterPro"/>
</dbReference>
<dbReference type="InterPro" id="IPR001732">
    <property type="entry name" value="UDP-Glc/GDP-Man_DH_N"/>
</dbReference>
<dbReference type="RefSeq" id="WP_155700620.1">
    <property type="nucleotide sequence ID" value="NZ_CP034235.1"/>
</dbReference>
<organism evidence="4 5">
    <name type="scientific">Paenibacillus psychroresistens</name>
    <dbReference type="NCBI Taxonomy" id="1778678"/>
    <lineage>
        <taxon>Bacteria</taxon>
        <taxon>Bacillati</taxon>
        <taxon>Bacillota</taxon>
        <taxon>Bacilli</taxon>
        <taxon>Bacillales</taxon>
        <taxon>Paenibacillaceae</taxon>
        <taxon>Paenibacillus</taxon>
    </lineage>
</organism>
<dbReference type="AlphaFoldDB" id="A0A6B8RIM2"/>
<sequence length="253" mass="28053">MQIAIIGYGHVGKAMHQIFPGAAVYDEGLNIGNKADLLDSHIAFVCVPTPMLPNGECDSSIVEEVVGWIDAEVIVLRSTVPVGFTTYLQEKTGKRIVFQPEYYGETVDHPFADLGSRKWITLGGSPEDIAVVVGVYQKVHNAELKIMTSDAKTAELAKYMENCFLALKVTFCNEFYDIAQAHGIQYHELRELWLADPRMGHSHTFVYEDDRGFGGKCLPKDVNALIALADKKAVNVDLMKTILAKNNGLRNDY</sequence>
<evidence type="ECO:0000313" key="4">
    <source>
        <dbReference type="EMBL" id="QGQ95584.1"/>
    </source>
</evidence>
<accession>A0A6B8RIM2</accession>
<evidence type="ECO:0000313" key="5">
    <source>
        <dbReference type="Proteomes" id="UP000426246"/>
    </source>
</evidence>
<dbReference type="InterPro" id="IPR036291">
    <property type="entry name" value="NAD(P)-bd_dom_sf"/>
</dbReference>
<dbReference type="Gene3D" id="1.20.5.100">
    <property type="entry name" value="Cytochrome c1, transmembrane anchor, C-terminal"/>
    <property type="match status" value="1"/>
</dbReference>